<dbReference type="Pfam" id="PF00561">
    <property type="entry name" value="Abhydrolase_1"/>
    <property type="match status" value="1"/>
</dbReference>
<dbReference type="InterPro" id="IPR050266">
    <property type="entry name" value="AB_hydrolase_sf"/>
</dbReference>
<name>A0A328VMV2_9CHLR</name>
<evidence type="ECO:0000313" key="4">
    <source>
        <dbReference type="Proteomes" id="UP000248706"/>
    </source>
</evidence>
<dbReference type="GO" id="GO:0016020">
    <property type="term" value="C:membrane"/>
    <property type="evidence" value="ECO:0007669"/>
    <property type="project" value="TreeGrafter"/>
</dbReference>
<dbReference type="InterPro" id="IPR000639">
    <property type="entry name" value="Epox_hydrolase-like"/>
</dbReference>
<feature type="domain" description="AB hydrolase-1" evidence="2">
    <location>
        <begin position="32"/>
        <end position="275"/>
    </location>
</feature>
<dbReference type="PRINTS" id="PR00111">
    <property type="entry name" value="ABHYDROLASE"/>
</dbReference>
<dbReference type="PANTHER" id="PTHR43798">
    <property type="entry name" value="MONOACYLGLYCEROL LIPASE"/>
    <property type="match status" value="1"/>
</dbReference>
<proteinExistence type="predicted"/>
<organism evidence="3 4">
    <name type="scientific">Thermogemmatispora tikiterensis</name>
    <dbReference type="NCBI Taxonomy" id="1825093"/>
    <lineage>
        <taxon>Bacteria</taxon>
        <taxon>Bacillati</taxon>
        <taxon>Chloroflexota</taxon>
        <taxon>Ktedonobacteria</taxon>
        <taxon>Thermogemmatisporales</taxon>
        <taxon>Thermogemmatisporaceae</taxon>
        <taxon>Thermogemmatispora</taxon>
    </lineage>
</organism>
<keyword evidence="1 3" id="KW-0378">Hydrolase</keyword>
<sequence>MPTSVLLPGISQRRCNTARLEIAYLEAGNEGPALILVHGNCSSSLFFQDLMLALAALGYHVYAPDMRGYGDSQVLPIDATRGVSDLSDDLASFAEALGLDSFYLLGWSLGGNVAMQYAIDYPGRLRGLILEATGSPFGFGGTRDANGRPVWPDFAGSGGGTANTEFVQRLAAGDRSAEQGSPRAVMNNFYFKPPFRVAPEREEIYVSGILSTRTGPGNYPGDSVPSPNWPYVAPGRQGVNNALSPAYLNQAALVDLSPKPPILWIHGADDQIVSDTSFFDLGYLGQLGIVPGWPGVEQYPPQPMKTQIRWLLERYRQQGGVYHELQLANCGHSPHIEQPQQVLEAMRDFIAAHV</sequence>
<dbReference type="Gene3D" id="3.40.50.1820">
    <property type="entry name" value="alpha/beta hydrolase"/>
    <property type="match status" value="1"/>
</dbReference>
<dbReference type="PRINTS" id="PR00412">
    <property type="entry name" value="EPOXHYDRLASE"/>
</dbReference>
<evidence type="ECO:0000313" key="3">
    <source>
        <dbReference type="EMBL" id="RAQ98141.1"/>
    </source>
</evidence>
<evidence type="ECO:0000259" key="2">
    <source>
        <dbReference type="Pfam" id="PF00561"/>
    </source>
</evidence>
<dbReference type="InterPro" id="IPR000073">
    <property type="entry name" value="AB_hydrolase_1"/>
</dbReference>
<dbReference type="OrthoDB" id="252464at2"/>
<dbReference type="GO" id="GO:0016787">
    <property type="term" value="F:hydrolase activity"/>
    <property type="evidence" value="ECO:0007669"/>
    <property type="project" value="UniProtKB-KW"/>
</dbReference>
<keyword evidence="4" id="KW-1185">Reference proteome</keyword>
<dbReference type="PANTHER" id="PTHR43798:SF31">
    <property type="entry name" value="AB HYDROLASE SUPERFAMILY PROTEIN YCLE"/>
    <property type="match status" value="1"/>
</dbReference>
<gene>
    <name evidence="3" type="ORF">A4R35_21550</name>
</gene>
<dbReference type="RefSeq" id="WP_112433159.1">
    <property type="nucleotide sequence ID" value="NZ_MCIF01000002.1"/>
</dbReference>
<dbReference type="Proteomes" id="UP000248706">
    <property type="component" value="Unassembled WGS sequence"/>
</dbReference>
<accession>A0A328VMV2</accession>
<dbReference type="EMBL" id="MCIF01000002">
    <property type="protein sequence ID" value="RAQ98141.1"/>
    <property type="molecule type" value="Genomic_DNA"/>
</dbReference>
<dbReference type="SUPFAM" id="SSF53474">
    <property type="entry name" value="alpha/beta-Hydrolases"/>
    <property type="match status" value="1"/>
</dbReference>
<reference evidence="3 4" key="1">
    <citation type="submission" date="2016-08" db="EMBL/GenBank/DDBJ databases">
        <title>Analysis of Carbohydrate Active Enzymes in Thermogemmatispora T81 Reveals Carbohydrate Degradation Ability.</title>
        <authorList>
            <person name="Tomazini A."/>
            <person name="Lal S."/>
            <person name="Stott M."/>
            <person name="Henrissat B."/>
            <person name="Polikarpov I."/>
            <person name="Sparling R."/>
            <person name="Levin D.B."/>
        </authorList>
    </citation>
    <scope>NUCLEOTIDE SEQUENCE [LARGE SCALE GENOMIC DNA]</scope>
    <source>
        <strain evidence="3 4">T81</strain>
    </source>
</reference>
<dbReference type="AlphaFoldDB" id="A0A328VMV2"/>
<evidence type="ECO:0000256" key="1">
    <source>
        <dbReference type="ARBA" id="ARBA00022801"/>
    </source>
</evidence>
<dbReference type="InterPro" id="IPR029058">
    <property type="entry name" value="AB_hydrolase_fold"/>
</dbReference>
<comment type="caution">
    <text evidence="3">The sequence shown here is derived from an EMBL/GenBank/DDBJ whole genome shotgun (WGS) entry which is preliminary data.</text>
</comment>
<protein>
    <submittedName>
        <fullName evidence="3">Alpha/beta hydrolase</fullName>
    </submittedName>
</protein>